<dbReference type="AlphaFoldDB" id="A0AAW3LY37"/>
<accession>A0AAW3LY37</accession>
<dbReference type="EMBL" id="LKCI01000031">
    <property type="protein sequence ID" value="KTC59066.1"/>
    <property type="molecule type" value="Genomic_DNA"/>
</dbReference>
<reference evidence="1 2" key="1">
    <citation type="submission" date="2015-09" db="EMBL/GenBank/DDBJ databases">
        <title>Genome sequence of ICMP 19499.</title>
        <authorList>
            <person name="Visnovsky S.B."/>
            <person name="Lu A."/>
            <person name="Panda P."/>
            <person name="Pitman A.R."/>
        </authorList>
    </citation>
    <scope>NUCLEOTIDE SEQUENCE [LARGE SCALE GENOMIC DNA]</scope>
    <source>
        <strain evidence="1 2">ICMP 19499</strain>
    </source>
</reference>
<name>A0AAW3LY37_PSESS</name>
<proteinExistence type="predicted"/>
<protein>
    <submittedName>
        <fullName evidence="1">Uncharacterized protein</fullName>
    </submittedName>
</protein>
<comment type="caution">
    <text evidence="1">The sequence shown here is derived from an EMBL/GenBank/DDBJ whole genome shotgun (WGS) entry which is preliminary data.</text>
</comment>
<evidence type="ECO:0000313" key="2">
    <source>
        <dbReference type="Proteomes" id="UP000054513"/>
    </source>
</evidence>
<sequence>MSNEFRMVPFPRELAEVLMNTTTSSMARSEVISILAENPEENAPCPECGGSLSTWGCNCTPRWPMHKPIFAAASQPPALGGEPEATAWVISDDDGTIDATVRWDVAKHSFGEAMPMISKAVHRAHLAPLKAEIEQLKAQLAWSESDSRKQSSEIDQLKARCDEQSELLEVWRTWLGSSRESCDEPGKLLWDRIAALSKPAKDDPVEYGPTPGCKQCQEAEDCGLTDCPECDAQLCEDVNGDGVRPAGSEKV</sequence>
<gene>
    <name evidence="1" type="ORF">AO287_21470</name>
</gene>
<organism evidence="1 2">
    <name type="scientific">Pseudomonas savastanoi</name>
    <name type="common">Pseudomonas syringae pv. savastanoi</name>
    <dbReference type="NCBI Taxonomy" id="29438"/>
    <lineage>
        <taxon>Bacteria</taxon>
        <taxon>Pseudomonadati</taxon>
        <taxon>Pseudomonadota</taxon>
        <taxon>Gammaproteobacteria</taxon>
        <taxon>Pseudomonadales</taxon>
        <taxon>Pseudomonadaceae</taxon>
        <taxon>Pseudomonas</taxon>
    </lineage>
</organism>
<evidence type="ECO:0000313" key="1">
    <source>
        <dbReference type="EMBL" id="KTC59066.1"/>
    </source>
</evidence>
<dbReference type="Proteomes" id="UP000054513">
    <property type="component" value="Unassembled WGS sequence"/>
</dbReference>
<dbReference type="RefSeq" id="WP_058401746.1">
    <property type="nucleotide sequence ID" value="NZ_LKCI01000031.1"/>
</dbReference>